<gene>
    <name evidence="2" type="ORF">SAMN04515666_11227</name>
</gene>
<dbReference type="EMBL" id="FOAN01000012">
    <property type="protein sequence ID" value="SEM47028.1"/>
    <property type="molecule type" value="Genomic_DNA"/>
</dbReference>
<dbReference type="AlphaFoldDB" id="A0A1H7YP02"/>
<sequence>MLELLVCALFTIVPDYLYRRYGQGKRLGKEITFYSVWFELRWGIVTCVMLTVGLITVIFYNHPSTNSATVFFRSVPIVPEINGRVAQVHVGYSAKVEKGAPIFTLDSKSQEAAVEAARRKIAEVEATLVVAKADILAFDGKIQEARSALQQALDELQTKRELRQRNENVVATREIERLENIVAGREAAAASATASQAAAQTKIATLLPAERASAEAALAQAEVELGKTVVRAGFTGHVEQFTLRAGDIVNPFMRPAGTIIPAEAGRVGLQAGFGQIEAQVIKVGMVAEATCISKPWTVIPMVVTGVQDFIAAGQLRSGEQLIDAQQVVRPGTILAYLEPLHPGGMDGVTPGSSCIANAYTSNHDVIVAKDTGTFRRIILHAVDAVGLVHALLLRIQAQVLPIKTLVLSGH</sequence>
<dbReference type="PANTHER" id="PTHR30367">
    <property type="entry name" value="P-HYDROXYBENZOIC ACID EFFLUX PUMP SUBUNIT AAEA-RELATED"/>
    <property type="match status" value="1"/>
</dbReference>
<dbReference type="PANTHER" id="PTHR30367:SF12">
    <property type="entry name" value="P-HYDROXYBENZOIC ACID EFFLUX PUMP SUBUNIT AAEA"/>
    <property type="match status" value="1"/>
</dbReference>
<evidence type="ECO:0000313" key="2">
    <source>
        <dbReference type="EMBL" id="SEM47028.1"/>
    </source>
</evidence>
<dbReference type="RefSeq" id="WP_091841861.1">
    <property type="nucleotide sequence ID" value="NZ_FOAN01000012.1"/>
</dbReference>
<reference evidence="3" key="1">
    <citation type="submission" date="2016-10" db="EMBL/GenBank/DDBJ databases">
        <authorList>
            <person name="Varghese N."/>
            <person name="Submissions S."/>
        </authorList>
    </citation>
    <scope>NUCLEOTIDE SEQUENCE [LARGE SCALE GENOMIC DNA]</scope>
    <source>
        <strain evidence="3">LMG 26383,CCUG 61248,R- 45681</strain>
    </source>
</reference>
<keyword evidence="1" id="KW-0175">Coiled coil</keyword>
<keyword evidence="3" id="KW-1185">Reference proteome</keyword>
<protein>
    <submittedName>
        <fullName evidence="2">Multidrug resistance efflux pump</fullName>
    </submittedName>
</protein>
<dbReference type="InterPro" id="IPR050393">
    <property type="entry name" value="MFP_Efflux_Pump"/>
</dbReference>
<dbReference type="Gene3D" id="1.10.287.470">
    <property type="entry name" value="Helix hairpin bin"/>
    <property type="match status" value="1"/>
</dbReference>
<dbReference type="OrthoDB" id="7929252at2"/>
<dbReference type="Proteomes" id="UP000199664">
    <property type="component" value="Unassembled WGS sequence"/>
</dbReference>
<dbReference type="Gene3D" id="2.40.50.100">
    <property type="match status" value="1"/>
</dbReference>
<name>A0A1H7YP02_9HYPH</name>
<dbReference type="SUPFAM" id="SSF111369">
    <property type="entry name" value="HlyD-like secretion proteins"/>
    <property type="match status" value="1"/>
</dbReference>
<organism evidence="2 3">
    <name type="scientific">Bosea lupini</name>
    <dbReference type="NCBI Taxonomy" id="1036779"/>
    <lineage>
        <taxon>Bacteria</taxon>
        <taxon>Pseudomonadati</taxon>
        <taxon>Pseudomonadota</taxon>
        <taxon>Alphaproteobacteria</taxon>
        <taxon>Hyphomicrobiales</taxon>
        <taxon>Boseaceae</taxon>
        <taxon>Bosea</taxon>
    </lineage>
</organism>
<feature type="coiled-coil region" evidence="1">
    <location>
        <begin position="107"/>
        <end position="166"/>
    </location>
</feature>
<evidence type="ECO:0000313" key="3">
    <source>
        <dbReference type="Proteomes" id="UP000199664"/>
    </source>
</evidence>
<accession>A0A1H7YP02</accession>
<evidence type="ECO:0000256" key="1">
    <source>
        <dbReference type="SAM" id="Coils"/>
    </source>
</evidence>
<dbReference type="STRING" id="1036779.SAMN04515666_11227"/>
<proteinExistence type="predicted"/>